<proteinExistence type="predicted"/>
<accession>A0A0R0J3T9</accession>
<dbReference type="Gramene" id="KRH49502">
    <property type="protein sequence ID" value="KRH49502"/>
    <property type="gene ID" value="GLYMA_07G159500"/>
</dbReference>
<name>A0A0R0J3T9_SOYBN</name>
<dbReference type="InParanoid" id="A0A0R0J3T9"/>
<gene>
    <name evidence="2" type="ORF">GLYMA_07G159500</name>
</gene>
<sequence length="66" mass="7809">MLYMTDFERSSNKREHKKLSPQSIEISSRENNLKYGENEEKKNQGHFIPTFGEEKVLHKTQNITVI</sequence>
<feature type="region of interest" description="Disordered" evidence="1">
    <location>
        <begin position="1"/>
        <end position="41"/>
    </location>
</feature>
<evidence type="ECO:0000313" key="3">
    <source>
        <dbReference type="EnsemblPlants" id="KRH49502"/>
    </source>
</evidence>
<dbReference type="EMBL" id="CM000840">
    <property type="protein sequence ID" value="KRH49502.1"/>
    <property type="molecule type" value="Genomic_DNA"/>
</dbReference>
<reference evidence="3" key="2">
    <citation type="submission" date="2018-02" db="UniProtKB">
        <authorList>
            <consortium name="EnsemblPlants"/>
        </authorList>
    </citation>
    <scope>IDENTIFICATION</scope>
    <source>
        <strain evidence="3">Williams 82</strain>
    </source>
</reference>
<reference evidence="2 3" key="1">
    <citation type="journal article" date="2010" name="Nature">
        <title>Genome sequence of the palaeopolyploid soybean.</title>
        <authorList>
            <person name="Schmutz J."/>
            <person name="Cannon S.B."/>
            <person name="Schlueter J."/>
            <person name="Ma J."/>
            <person name="Mitros T."/>
            <person name="Nelson W."/>
            <person name="Hyten D.L."/>
            <person name="Song Q."/>
            <person name="Thelen J.J."/>
            <person name="Cheng J."/>
            <person name="Xu D."/>
            <person name="Hellsten U."/>
            <person name="May G.D."/>
            <person name="Yu Y."/>
            <person name="Sakurai T."/>
            <person name="Umezawa T."/>
            <person name="Bhattacharyya M.K."/>
            <person name="Sandhu D."/>
            <person name="Valliyodan B."/>
            <person name="Lindquist E."/>
            <person name="Peto M."/>
            <person name="Grant D."/>
            <person name="Shu S."/>
            <person name="Goodstein D."/>
            <person name="Barry K."/>
            <person name="Futrell-Griggs M."/>
            <person name="Abernathy B."/>
            <person name="Du J."/>
            <person name="Tian Z."/>
            <person name="Zhu L."/>
            <person name="Gill N."/>
            <person name="Joshi T."/>
            <person name="Libault M."/>
            <person name="Sethuraman A."/>
            <person name="Zhang X.-C."/>
            <person name="Shinozaki K."/>
            <person name="Nguyen H.T."/>
            <person name="Wing R.A."/>
            <person name="Cregan P."/>
            <person name="Specht J."/>
            <person name="Grimwood J."/>
            <person name="Rokhsar D."/>
            <person name="Stacey G."/>
            <person name="Shoemaker R.C."/>
            <person name="Jackson S.A."/>
        </authorList>
    </citation>
    <scope>NUCLEOTIDE SEQUENCE [LARGE SCALE GENOMIC DNA]</scope>
    <source>
        <strain evidence="3">cv. Williams 82</strain>
        <tissue evidence="2">Callus</tissue>
    </source>
</reference>
<dbReference type="EnsemblPlants" id="KRH49502">
    <property type="protein sequence ID" value="KRH49502"/>
    <property type="gene ID" value="GLYMA_07G159500"/>
</dbReference>
<reference evidence="2" key="3">
    <citation type="submission" date="2018-07" db="EMBL/GenBank/DDBJ databases">
        <title>WGS assembly of Glycine max.</title>
        <authorList>
            <person name="Schmutz J."/>
            <person name="Cannon S."/>
            <person name="Schlueter J."/>
            <person name="Ma J."/>
            <person name="Mitros T."/>
            <person name="Nelson W."/>
            <person name="Hyten D."/>
            <person name="Song Q."/>
            <person name="Thelen J."/>
            <person name="Cheng J."/>
            <person name="Xu D."/>
            <person name="Hellsten U."/>
            <person name="May G."/>
            <person name="Yu Y."/>
            <person name="Sakurai T."/>
            <person name="Umezawa T."/>
            <person name="Bhattacharyya M."/>
            <person name="Sandhu D."/>
            <person name="Valliyodan B."/>
            <person name="Lindquist E."/>
            <person name="Peto M."/>
            <person name="Grant D."/>
            <person name="Shu S."/>
            <person name="Goodstein D."/>
            <person name="Barry K."/>
            <person name="Futrell-Griggs M."/>
            <person name="Abernathy B."/>
            <person name="Du J."/>
            <person name="Tian Z."/>
            <person name="Zhu L."/>
            <person name="Gill N."/>
            <person name="Joshi T."/>
            <person name="Libault M."/>
            <person name="Sethuraman A."/>
            <person name="Zhang X."/>
            <person name="Shinozaki K."/>
            <person name="Nguyen H."/>
            <person name="Wing R."/>
            <person name="Cregan P."/>
            <person name="Specht J."/>
            <person name="Grimwood J."/>
            <person name="Rokhsar D."/>
            <person name="Stacey G."/>
            <person name="Shoemaker R."/>
            <person name="Jackson S."/>
        </authorList>
    </citation>
    <scope>NUCLEOTIDE SEQUENCE</scope>
    <source>
        <tissue evidence="2">Callus</tissue>
    </source>
</reference>
<feature type="compositionally biased region" description="Basic and acidic residues" evidence="1">
    <location>
        <begin position="27"/>
        <end position="41"/>
    </location>
</feature>
<keyword evidence="4" id="KW-1185">Reference proteome</keyword>
<organism evidence="2">
    <name type="scientific">Glycine max</name>
    <name type="common">Soybean</name>
    <name type="synonym">Glycine hispida</name>
    <dbReference type="NCBI Taxonomy" id="3847"/>
    <lineage>
        <taxon>Eukaryota</taxon>
        <taxon>Viridiplantae</taxon>
        <taxon>Streptophyta</taxon>
        <taxon>Embryophyta</taxon>
        <taxon>Tracheophyta</taxon>
        <taxon>Spermatophyta</taxon>
        <taxon>Magnoliopsida</taxon>
        <taxon>eudicotyledons</taxon>
        <taxon>Gunneridae</taxon>
        <taxon>Pentapetalae</taxon>
        <taxon>rosids</taxon>
        <taxon>fabids</taxon>
        <taxon>Fabales</taxon>
        <taxon>Fabaceae</taxon>
        <taxon>Papilionoideae</taxon>
        <taxon>50 kb inversion clade</taxon>
        <taxon>NPAAA clade</taxon>
        <taxon>indigoferoid/millettioid clade</taxon>
        <taxon>Phaseoleae</taxon>
        <taxon>Glycine</taxon>
        <taxon>Glycine subgen. Soja</taxon>
    </lineage>
</organism>
<feature type="compositionally biased region" description="Basic and acidic residues" evidence="1">
    <location>
        <begin position="1"/>
        <end position="13"/>
    </location>
</feature>
<evidence type="ECO:0000313" key="2">
    <source>
        <dbReference type="EMBL" id="KRH49502.1"/>
    </source>
</evidence>
<protein>
    <submittedName>
        <fullName evidence="2 3">Uncharacterized protein</fullName>
    </submittedName>
</protein>
<dbReference type="Proteomes" id="UP000008827">
    <property type="component" value="Chromosome 7"/>
</dbReference>
<evidence type="ECO:0000256" key="1">
    <source>
        <dbReference type="SAM" id="MobiDB-lite"/>
    </source>
</evidence>
<evidence type="ECO:0000313" key="4">
    <source>
        <dbReference type="Proteomes" id="UP000008827"/>
    </source>
</evidence>
<dbReference type="AlphaFoldDB" id="A0A0R0J3T9"/>
<dbReference type="SMR" id="A0A0R0J3T9"/>